<evidence type="ECO:0000313" key="7">
    <source>
        <dbReference type="EMBL" id="KAH0962190.1"/>
    </source>
</evidence>
<dbReference type="GO" id="GO:0005634">
    <property type="term" value="C:nucleus"/>
    <property type="evidence" value="ECO:0007669"/>
    <property type="project" value="UniProtKB-SubCell"/>
</dbReference>
<feature type="compositionally biased region" description="Gly residues" evidence="6">
    <location>
        <begin position="1"/>
        <end position="10"/>
    </location>
</feature>
<evidence type="ECO:0000313" key="8">
    <source>
        <dbReference type="Proteomes" id="UP000824596"/>
    </source>
</evidence>
<evidence type="ECO:0000256" key="6">
    <source>
        <dbReference type="SAM" id="MobiDB-lite"/>
    </source>
</evidence>
<gene>
    <name evidence="7" type="ORF">HRG_06292</name>
</gene>
<dbReference type="EMBL" id="JAIZPD010000006">
    <property type="protein sequence ID" value="KAH0962190.1"/>
    <property type="molecule type" value="Genomic_DNA"/>
</dbReference>
<dbReference type="GO" id="GO:0043565">
    <property type="term" value="F:sequence-specific DNA binding"/>
    <property type="evidence" value="ECO:0007669"/>
    <property type="project" value="InterPro"/>
</dbReference>
<keyword evidence="5" id="KW-0539">Nucleus</keyword>
<dbReference type="InterPro" id="IPR036081">
    <property type="entry name" value="Translin_sf"/>
</dbReference>
<dbReference type="GO" id="GO:0005737">
    <property type="term" value="C:cytoplasm"/>
    <property type="evidence" value="ECO:0007669"/>
    <property type="project" value="UniProtKB-SubCell"/>
</dbReference>
<organism evidence="7 8">
    <name type="scientific">Hirsutella rhossiliensis</name>
    <dbReference type="NCBI Taxonomy" id="111463"/>
    <lineage>
        <taxon>Eukaryota</taxon>
        <taxon>Fungi</taxon>
        <taxon>Dikarya</taxon>
        <taxon>Ascomycota</taxon>
        <taxon>Pezizomycotina</taxon>
        <taxon>Sordariomycetes</taxon>
        <taxon>Hypocreomycetidae</taxon>
        <taxon>Hypocreales</taxon>
        <taxon>Ophiocordycipitaceae</taxon>
        <taxon>Hirsutella</taxon>
    </lineage>
</organism>
<reference evidence="7" key="1">
    <citation type="submission" date="2021-09" db="EMBL/GenBank/DDBJ databases">
        <title>A high-quality genome of the endoparasitic fungus Hirsutella rhossiliensis with a comparison of Hirsutella genomes reveals transposable elements contributing to genome size variation.</title>
        <authorList>
            <person name="Lin R."/>
            <person name="Jiao Y."/>
            <person name="Sun X."/>
            <person name="Ling J."/>
            <person name="Xie B."/>
            <person name="Cheng X."/>
        </authorList>
    </citation>
    <scope>NUCLEOTIDE SEQUENCE</scope>
    <source>
        <strain evidence="7">HR02</strain>
    </source>
</reference>
<dbReference type="GeneID" id="68355421"/>
<evidence type="ECO:0000256" key="1">
    <source>
        <dbReference type="ARBA" id="ARBA00004123"/>
    </source>
</evidence>
<name>A0A9P8MVV3_9HYPO</name>
<protein>
    <submittedName>
        <fullName evidence="7">Translin family domain-containing protein</fullName>
    </submittedName>
</protein>
<dbReference type="Pfam" id="PF01997">
    <property type="entry name" value="Translin"/>
    <property type="match status" value="1"/>
</dbReference>
<dbReference type="SUPFAM" id="SSF74784">
    <property type="entry name" value="Translin"/>
    <property type="match status" value="1"/>
</dbReference>
<accession>A0A9P8MVV3</accession>
<proteinExistence type="inferred from homology"/>
<dbReference type="OrthoDB" id="31005at2759"/>
<evidence type="ECO:0000256" key="4">
    <source>
        <dbReference type="ARBA" id="ARBA00022490"/>
    </source>
</evidence>
<comment type="similarity">
    <text evidence="3">Belongs to the translin family.</text>
</comment>
<comment type="caution">
    <text evidence="7">The sequence shown here is derived from an EMBL/GenBank/DDBJ whole genome shotgun (WGS) entry which is preliminary data.</text>
</comment>
<dbReference type="InterPro" id="IPR016069">
    <property type="entry name" value="Translin_C"/>
</dbReference>
<dbReference type="InterPro" id="IPR002848">
    <property type="entry name" value="Translin_fam"/>
</dbReference>
<dbReference type="Proteomes" id="UP000824596">
    <property type="component" value="Unassembled WGS sequence"/>
</dbReference>
<comment type="subcellular location">
    <subcellularLocation>
        <location evidence="2">Cytoplasm</location>
    </subcellularLocation>
    <subcellularLocation>
        <location evidence="1">Nucleus</location>
    </subcellularLocation>
</comment>
<dbReference type="RefSeq" id="XP_044719703.1">
    <property type="nucleotide sequence ID" value="XM_044864763.1"/>
</dbReference>
<dbReference type="PANTHER" id="PTHR10741">
    <property type="entry name" value="TRANSLIN AND TRANSLIN ASSOCIATED PROTEIN X"/>
    <property type="match status" value="1"/>
</dbReference>
<dbReference type="Gene3D" id="1.20.58.200">
    <property type="entry name" value="Translin, domain 2"/>
    <property type="match status" value="1"/>
</dbReference>
<evidence type="ECO:0000256" key="5">
    <source>
        <dbReference type="ARBA" id="ARBA00023242"/>
    </source>
</evidence>
<feature type="region of interest" description="Disordered" evidence="6">
    <location>
        <begin position="1"/>
        <end position="29"/>
    </location>
</feature>
<dbReference type="InterPro" id="IPR016068">
    <property type="entry name" value="Translin_N"/>
</dbReference>
<keyword evidence="4" id="KW-0963">Cytoplasm</keyword>
<sequence length="272" mass="30141">MSSGGGGGGGVKRDSDGKARAPNAPSGRFHDMFAHFRDELDEHHDRRERIVKASRDVTAQSKKIIFTLQRVKTLNQDFSSSTEKDVSSRMAEITKLLQSVAPDLQSVNRHRYAWPLRCLEELVEALSMAHYLRHQRLITPSEAQAAVPADIALTPHDYMYGIFDLFGELMRFATVQRAAVLPRASAVAAAAAGGGSDDAKRPILRDMQELGCAFEMLPHVPSKEYRSKMEVMRQSVRKVEALGYGLVVRGSERPQGWVPDMKDEAPGRVSPV</sequence>
<evidence type="ECO:0000256" key="2">
    <source>
        <dbReference type="ARBA" id="ARBA00004496"/>
    </source>
</evidence>
<dbReference type="Gene3D" id="1.20.58.190">
    <property type="entry name" value="Translin, domain 1"/>
    <property type="match status" value="1"/>
</dbReference>
<evidence type="ECO:0000256" key="3">
    <source>
        <dbReference type="ARBA" id="ARBA00005902"/>
    </source>
</evidence>
<dbReference type="CDD" id="cd14820">
    <property type="entry name" value="TRAX"/>
    <property type="match status" value="1"/>
</dbReference>
<dbReference type="AlphaFoldDB" id="A0A9P8MVV3"/>
<keyword evidence="8" id="KW-1185">Reference proteome</keyword>